<accession>A0ACC2NVN1</accession>
<reference evidence="1" key="1">
    <citation type="submission" date="2023-04" db="EMBL/GenBank/DDBJ databases">
        <title>A chromosome-level genome assembly of the parasitoid wasp Eretmocerus hayati.</title>
        <authorList>
            <person name="Zhong Y."/>
            <person name="Liu S."/>
            <person name="Liu Y."/>
        </authorList>
    </citation>
    <scope>NUCLEOTIDE SEQUENCE</scope>
    <source>
        <strain evidence="1">ZJU_SS_LIU_2023</strain>
    </source>
</reference>
<evidence type="ECO:0000313" key="1">
    <source>
        <dbReference type="EMBL" id="KAJ8673620.1"/>
    </source>
</evidence>
<name>A0ACC2NVN1_9HYME</name>
<comment type="caution">
    <text evidence="1">The sequence shown here is derived from an EMBL/GenBank/DDBJ whole genome shotgun (WGS) entry which is preliminary data.</text>
</comment>
<sequence length="898" mass="100056">MGKKRRQHENNAVASEESSDGDGHSNSFGQIGECPHFIKCIQIAKLRKVSSNQKWTNECSDCRKKGEIIDQGDEYNEPRLWICLQCAHVSCGRDQKGHGEEHYKTPRSDNHYVVIDTQQWSVWCYKCDDGVNNRNAGHKKKLQEVTELLKKWVKSSVANQQAKPPTPLCQNVPSVMDNEKKNIPNDLPKIGGLVNLGNTCFFNAVMQCLAQTPYLVKVLDDLQVPGQTFRLPGGKLKIDSNEEVELPPIEGQLDDSHFTFAPVLRQTLVDMQNSNGKTYRPSDLLNSLRKKSMQCTDGGQHDSHELLKLLLEAVRTEDVKRYQSIILKEEGFDKKKPLNDILRARVKFYGNQANALLLGPERVFRGELVSTLQCQECEHTSSRNEPLLDLSLPVPAEKPMPLILKRKSTGFENTVDAMGNIVSNTPKHMSKKALNKAERKNRANKKRNIDNSSMSNLNNDNQDEEKKGNVAESEESDADIEDNIENEDSSIPDIVESGYSSEKASSLTSPVSMPELAMSNNANTNGGFSQLTLDIDHEMTVDRPMSPADVQMTDLSEIKTNGSIELTLPTTKAVYSDITSPEGPTVSPLSSSITSKDSPTSPISSTVELDDNEKDGKIPMQFETTAMQDSSDKEELFKKSNTSFEMGRSSIDGKDVSIKILPNGIGEIASNMTKLDLSSPAGSPTRYITVEGECSVQLCLNQFTALELMTGNNKVGCEACTERANKGKKGVKMVCTDSTKQYLISRVPAVLILHLKRFQMQKYSLRKVGKHVKFPMLLDLSPVCKDYAKPRIYALYGIVEHSGILYGGHYTAYVKSRAPLKPNDPRWAFLPTKDSFQKDASSEPSSEIESDEASGADPSKVEPPPGRWYFISDSCVREVDERQVLESEAYLLFYERIL</sequence>
<keyword evidence="2" id="KW-1185">Reference proteome</keyword>
<gene>
    <name evidence="1" type="ORF">QAD02_004882</name>
</gene>
<evidence type="ECO:0000313" key="2">
    <source>
        <dbReference type="Proteomes" id="UP001239111"/>
    </source>
</evidence>
<dbReference type="EMBL" id="CM056743">
    <property type="protein sequence ID" value="KAJ8673620.1"/>
    <property type="molecule type" value="Genomic_DNA"/>
</dbReference>
<dbReference type="Proteomes" id="UP001239111">
    <property type="component" value="Chromosome 3"/>
</dbReference>
<organism evidence="1 2">
    <name type="scientific">Eretmocerus hayati</name>
    <dbReference type="NCBI Taxonomy" id="131215"/>
    <lineage>
        <taxon>Eukaryota</taxon>
        <taxon>Metazoa</taxon>
        <taxon>Ecdysozoa</taxon>
        <taxon>Arthropoda</taxon>
        <taxon>Hexapoda</taxon>
        <taxon>Insecta</taxon>
        <taxon>Pterygota</taxon>
        <taxon>Neoptera</taxon>
        <taxon>Endopterygota</taxon>
        <taxon>Hymenoptera</taxon>
        <taxon>Apocrita</taxon>
        <taxon>Proctotrupomorpha</taxon>
        <taxon>Chalcidoidea</taxon>
        <taxon>Aphelinidae</taxon>
        <taxon>Aphelininae</taxon>
        <taxon>Eretmocerus</taxon>
    </lineage>
</organism>
<proteinExistence type="predicted"/>
<protein>
    <submittedName>
        <fullName evidence="1">Uncharacterized protein</fullName>
    </submittedName>
</protein>